<keyword evidence="3" id="KW-1185">Reference proteome</keyword>
<dbReference type="PANTHER" id="PTHR46401">
    <property type="entry name" value="GLYCOSYLTRANSFERASE WBBK-RELATED"/>
    <property type="match status" value="1"/>
</dbReference>
<dbReference type="SMART" id="SM00028">
    <property type="entry name" value="TPR"/>
    <property type="match status" value="3"/>
</dbReference>
<dbReference type="PANTHER" id="PTHR46401:SF2">
    <property type="entry name" value="GLYCOSYLTRANSFERASE WBBK-RELATED"/>
    <property type="match status" value="1"/>
</dbReference>
<dbReference type="Pfam" id="PF13692">
    <property type="entry name" value="Glyco_trans_1_4"/>
    <property type="match status" value="1"/>
</dbReference>
<dbReference type="InterPro" id="IPR011990">
    <property type="entry name" value="TPR-like_helical_dom_sf"/>
</dbReference>
<dbReference type="RefSeq" id="WP_379596011.1">
    <property type="nucleotide sequence ID" value="NZ_JBHRTN010000008.1"/>
</dbReference>
<dbReference type="SUPFAM" id="SSF48452">
    <property type="entry name" value="TPR-like"/>
    <property type="match status" value="1"/>
</dbReference>
<reference evidence="3" key="1">
    <citation type="journal article" date="2019" name="Int. J. Syst. Evol. Microbiol.">
        <title>The Global Catalogue of Microorganisms (GCM) 10K type strain sequencing project: providing services to taxonomists for standard genome sequencing and annotation.</title>
        <authorList>
            <consortium name="The Broad Institute Genomics Platform"/>
            <consortium name="The Broad Institute Genome Sequencing Center for Infectious Disease"/>
            <person name="Wu L."/>
            <person name="Ma J."/>
        </authorList>
    </citation>
    <scope>NUCLEOTIDE SEQUENCE [LARGE SCALE GENOMIC DNA]</scope>
    <source>
        <strain evidence="3">KCTC 52094</strain>
    </source>
</reference>
<gene>
    <name evidence="2" type="ORF">ACFOD4_09930</name>
</gene>
<keyword evidence="1 2" id="KW-0808">Transferase</keyword>
<dbReference type="SUPFAM" id="SSF53756">
    <property type="entry name" value="UDP-Glycosyltransferase/glycogen phosphorylase"/>
    <property type="match status" value="1"/>
</dbReference>
<organism evidence="2 3">
    <name type="scientific">Teichococcus globiformis</name>
    <dbReference type="NCBI Taxonomy" id="2307229"/>
    <lineage>
        <taxon>Bacteria</taxon>
        <taxon>Pseudomonadati</taxon>
        <taxon>Pseudomonadota</taxon>
        <taxon>Alphaproteobacteria</taxon>
        <taxon>Acetobacterales</taxon>
        <taxon>Roseomonadaceae</taxon>
        <taxon>Roseomonas</taxon>
    </lineage>
</organism>
<name>A0ABV7G3V7_9PROT</name>
<keyword evidence="2" id="KW-0328">Glycosyltransferase</keyword>
<evidence type="ECO:0000256" key="1">
    <source>
        <dbReference type="ARBA" id="ARBA00022679"/>
    </source>
</evidence>
<proteinExistence type="predicted"/>
<sequence>MASEPEGGPEQEAEALRREADALRDRGQWQAAAAAYAAFLRLRPDDAGMLVQQAHCLKEAGDARQALTLYRAAARMQPREADIPLQIGHAEKLLGHRDEARAAYAAAVALDPGGTVPWAEWIALVADRPDRAAPRAAGSVLDLTDLTQWIRHGYRAPSGIQRVQIGIAGGALAGPRPPRLCAMRQGGLRDFPAALFHRIAHLMLSGTDADAPAWREATGLLEALLEKPPPLRFAPGAVLVPLGGTWGVPGHLGTLRAARARDGLRHVPLLHDTVPLLMPEYCQDSTVSGYSRWFANLALHADGVLTVSRSTRDDLRRMHEALLPELPVPRSAVVRMDAAPEALPDLPAEHPLLRAGQPFVLFVATMEGRKDHRMVFSAWLTLLRRLGARRVPLLACVGKPGWRAEPALSLLEHSPELRARVRLLQDVSDPVLAALYRGSQFTVYNSLHEGWGLPVTESLAAGRAVVTPAHSALVESGQGGATFFSPGNEPELVETLARMITDDAFREAEQARAAAVKLRSWPAVAAQLLAEAERLAKQAGDLPHLPLAAARWHGMRRMAAGRPSLAMAVAEAVREGDGWHPLEDWGVWTRPGAATLSLPLDSDHEGPLRLELELCGAKQDQVVELHAQRAPEPEAPPVIVEVAAGEKRLVAVEIPAGGPLLRLEILCRDPRPDSSGRPVGIGLVSFAFAAMAREDERLSLLEARRFVHVLPQGEG</sequence>
<dbReference type="Gene3D" id="1.25.40.10">
    <property type="entry name" value="Tetratricopeptide repeat domain"/>
    <property type="match status" value="1"/>
</dbReference>
<dbReference type="InterPro" id="IPR019734">
    <property type="entry name" value="TPR_rpt"/>
</dbReference>
<dbReference type="EMBL" id="JBHRTN010000008">
    <property type="protein sequence ID" value="MFC3125381.1"/>
    <property type="molecule type" value="Genomic_DNA"/>
</dbReference>
<comment type="caution">
    <text evidence="2">The sequence shown here is derived from an EMBL/GenBank/DDBJ whole genome shotgun (WGS) entry which is preliminary data.</text>
</comment>
<protein>
    <submittedName>
        <fullName evidence="2">Glycosyltransferase</fullName>
        <ecNumber evidence="2">2.4.-.-</ecNumber>
    </submittedName>
</protein>
<dbReference type="Gene3D" id="3.40.50.2000">
    <property type="entry name" value="Glycogen Phosphorylase B"/>
    <property type="match status" value="1"/>
</dbReference>
<dbReference type="Proteomes" id="UP001595593">
    <property type="component" value="Unassembled WGS sequence"/>
</dbReference>
<evidence type="ECO:0000313" key="2">
    <source>
        <dbReference type="EMBL" id="MFC3125381.1"/>
    </source>
</evidence>
<dbReference type="EC" id="2.4.-.-" evidence="2"/>
<dbReference type="GO" id="GO:0016757">
    <property type="term" value="F:glycosyltransferase activity"/>
    <property type="evidence" value="ECO:0007669"/>
    <property type="project" value="UniProtKB-KW"/>
</dbReference>
<evidence type="ECO:0000313" key="3">
    <source>
        <dbReference type="Proteomes" id="UP001595593"/>
    </source>
</evidence>
<accession>A0ABV7G3V7</accession>